<feature type="compositionally biased region" description="Gly residues" evidence="1">
    <location>
        <begin position="210"/>
        <end position="220"/>
    </location>
</feature>
<evidence type="ECO:0000313" key="3">
    <source>
        <dbReference type="Proteomes" id="UP001165060"/>
    </source>
</evidence>
<feature type="region of interest" description="Disordered" evidence="1">
    <location>
        <begin position="41"/>
        <end position="70"/>
    </location>
</feature>
<dbReference type="Proteomes" id="UP001165060">
    <property type="component" value="Unassembled WGS sequence"/>
</dbReference>
<feature type="region of interest" description="Disordered" evidence="1">
    <location>
        <begin position="189"/>
        <end position="243"/>
    </location>
</feature>
<dbReference type="EMBL" id="BRYB01001642">
    <property type="protein sequence ID" value="GMI30236.1"/>
    <property type="molecule type" value="Genomic_DNA"/>
</dbReference>
<organism evidence="2 3">
    <name type="scientific">Tetraparma gracilis</name>
    <dbReference type="NCBI Taxonomy" id="2962635"/>
    <lineage>
        <taxon>Eukaryota</taxon>
        <taxon>Sar</taxon>
        <taxon>Stramenopiles</taxon>
        <taxon>Ochrophyta</taxon>
        <taxon>Bolidophyceae</taxon>
        <taxon>Parmales</taxon>
        <taxon>Triparmaceae</taxon>
        <taxon>Tetraparma</taxon>
    </lineage>
</organism>
<proteinExistence type="predicted"/>
<sequence>MVGAHSLPLAEGFVNRSADSQPHVIAYTADTYKGMADVSTKRKDTAATTPAEAKRARTSEPQVTFDIPANTNPAKTDLLELAADSAVGTILAPANAAAHTAGATPMCLLPFFASLSEVAQRCLVRQLAELHRAQRAGTGSADGSRAATPVPDGGCTPLHSGSPMRIFGSPGADGDGFEDEDLVNLFSDDGEDAEADVAEKKQAKANGSGSSSGSGSGNGKGELSETDVEKARLNILHRISAGK</sequence>
<comment type="caution">
    <text evidence="2">The sequence shown here is derived from an EMBL/GenBank/DDBJ whole genome shotgun (WGS) entry which is preliminary data.</text>
</comment>
<name>A0ABQ6MQB6_9STRA</name>
<keyword evidence="3" id="KW-1185">Reference proteome</keyword>
<gene>
    <name evidence="2" type="ORF">TeGR_g8030</name>
</gene>
<evidence type="ECO:0000256" key="1">
    <source>
        <dbReference type="SAM" id="MobiDB-lite"/>
    </source>
</evidence>
<reference evidence="2 3" key="1">
    <citation type="journal article" date="2023" name="Commun. Biol.">
        <title>Genome analysis of Parmales, the sister group of diatoms, reveals the evolutionary specialization of diatoms from phago-mixotrophs to photoautotrophs.</title>
        <authorList>
            <person name="Ban H."/>
            <person name="Sato S."/>
            <person name="Yoshikawa S."/>
            <person name="Yamada K."/>
            <person name="Nakamura Y."/>
            <person name="Ichinomiya M."/>
            <person name="Sato N."/>
            <person name="Blanc-Mathieu R."/>
            <person name="Endo H."/>
            <person name="Kuwata A."/>
            <person name="Ogata H."/>
        </authorList>
    </citation>
    <scope>NUCLEOTIDE SEQUENCE [LARGE SCALE GENOMIC DNA]</scope>
</reference>
<accession>A0ABQ6MQB6</accession>
<evidence type="ECO:0000313" key="2">
    <source>
        <dbReference type="EMBL" id="GMI30236.1"/>
    </source>
</evidence>
<feature type="region of interest" description="Disordered" evidence="1">
    <location>
        <begin position="134"/>
        <end position="173"/>
    </location>
</feature>
<protein>
    <submittedName>
        <fullName evidence="2">Uncharacterized protein</fullName>
    </submittedName>
</protein>